<evidence type="ECO:0000259" key="2">
    <source>
        <dbReference type="Pfam" id="PF05970"/>
    </source>
</evidence>
<dbReference type="Ensembl" id="ENSDLAT00005078436.1">
    <property type="protein sequence ID" value="ENSDLAP00005076172.1"/>
    <property type="gene ID" value="ENSDLAG00005035092.1"/>
</dbReference>
<keyword evidence="1" id="KW-0233">DNA recombination</keyword>
<evidence type="ECO:0000259" key="3">
    <source>
        <dbReference type="Pfam" id="PF21530"/>
    </source>
</evidence>
<dbReference type="GO" id="GO:0016787">
    <property type="term" value="F:hydrolase activity"/>
    <property type="evidence" value="ECO:0007669"/>
    <property type="project" value="UniProtKB-KW"/>
</dbReference>
<evidence type="ECO:0000313" key="5">
    <source>
        <dbReference type="Proteomes" id="UP000694389"/>
    </source>
</evidence>
<comment type="cofactor">
    <cofactor evidence="1">
        <name>Mg(2+)</name>
        <dbReference type="ChEBI" id="CHEBI:18420"/>
    </cofactor>
</comment>
<dbReference type="Gene3D" id="3.40.50.300">
    <property type="entry name" value="P-loop containing nucleotide triphosphate hydrolases"/>
    <property type="match status" value="1"/>
</dbReference>
<dbReference type="Proteomes" id="UP000694389">
    <property type="component" value="Unassembled WGS sequence"/>
</dbReference>
<dbReference type="GO" id="GO:0005524">
    <property type="term" value="F:ATP binding"/>
    <property type="evidence" value="ECO:0007669"/>
    <property type="project" value="UniProtKB-KW"/>
</dbReference>
<dbReference type="Pfam" id="PF05970">
    <property type="entry name" value="PIF1"/>
    <property type="match status" value="1"/>
</dbReference>
<dbReference type="GO" id="GO:0006310">
    <property type="term" value="P:DNA recombination"/>
    <property type="evidence" value="ECO:0007669"/>
    <property type="project" value="UniProtKB-KW"/>
</dbReference>
<comment type="catalytic activity">
    <reaction evidence="1">
        <text>ATP + H2O = ADP + phosphate + H(+)</text>
        <dbReference type="Rhea" id="RHEA:13065"/>
        <dbReference type="ChEBI" id="CHEBI:15377"/>
        <dbReference type="ChEBI" id="CHEBI:15378"/>
        <dbReference type="ChEBI" id="CHEBI:30616"/>
        <dbReference type="ChEBI" id="CHEBI:43474"/>
        <dbReference type="ChEBI" id="CHEBI:456216"/>
        <dbReference type="EC" id="5.6.2.3"/>
    </reaction>
</comment>
<dbReference type="InterPro" id="IPR027417">
    <property type="entry name" value="P-loop_NTPase"/>
</dbReference>
<protein>
    <recommendedName>
        <fullName evidence="1">ATP-dependent DNA helicase</fullName>
        <ecNumber evidence="1">5.6.2.3</ecNumber>
    </recommendedName>
</protein>
<reference evidence="4" key="2">
    <citation type="submission" date="2025-09" db="UniProtKB">
        <authorList>
            <consortium name="Ensembl"/>
        </authorList>
    </citation>
    <scope>IDENTIFICATION</scope>
</reference>
<feature type="domain" description="DNA helicase Pif1-like 2B" evidence="3">
    <location>
        <begin position="246"/>
        <end position="279"/>
    </location>
</feature>
<evidence type="ECO:0000256" key="1">
    <source>
        <dbReference type="RuleBase" id="RU363044"/>
    </source>
</evidence>
<reference evidence="4" key="1">
    <citation type="submission" date="2025-08" db="UniProtKB">
        <authorList>
            <consortium name="Ensembl"/>
        </authorList>
    </citation>
    <scope>IDENTIFICATION</scope>
</reference>
<dbReference type="InterPro" id="IPR010285">
    <property type="entry name" value="DNA_helicase_pif1-like_DEAD"/>
</dbReference>
<keyword evidence="1" id="KW-0547">Nucleotide-binding</keyword>
<dbReference type="GO" id="GO:0000723">
    <property type="term" value="P:telomere maintenance"/>
    <property type="evidence" value="ECO:0007669"/>
    <property type="project" value="InterPro"/>
</dbReference>
<dbReference type="SUPFAM" id="SSF52540">
    <property type="entry name" value="P-loop containing nucleoside triphosphate hydrolases"/>
    <property type="match status" value="2"/>
</dbReference>
<name>A0A8P4GKF1_DICLA</name>
<keyword evidence="1" id="KW-0234">DNA repair</keyword>
<proteinExistence type="inferred from homology"/>
<dbReference type="GO" id="GO:0043139">
    <property type="term" value="F:5'-3' DNA helicase activity"/>
    <property type="evidence" value="ECO:0007669"/>
    <property type="project" value="UniProtKB-EC"/>
</dbReference>
<dbReference type="GO" id="GO:0006281">
    <property type="term" value="P:DNA repair"/>
    <property type="evidence" value="ECO:0007669"/>
    <property type="project" value="UniProtKB-KW"/>
</dbReference>
<keyword evidence="1" id="KW-0227">DNA damage</keyword>
<dbReference type="EC" id="5.6.2.3" evidence="1"/>
<organism evidence="4 5">
    <name type="scientific">Dicentrarchus labrax</name>
    <name type="common">European seabass</name>
    <name type="synonym">Morone labrax</name>
    <dbReference type="NCBI Taxonomy" id="13489"/>
    <lineage>
        <taxon>Eukaryota</taxon>
        <taxon>Metazoa</taxon>
        <taxon>Chordata</taxon>
        <taxon>Craniata</taxon>
        <taxon>Vertebrata</taxon>
        <taxon>Euteleostomi</taxon>
        <taxon>Actinopterygii</taxon>
        <taxon>Neopterygii</taxon>
        <taxon>Teleostei</taxon>
        <taxon>Neoteleostei</taxon>
        <taxon>Acanthomorphata</taxon>
        <taxon>Eupercaria</taxon>
        <taxon>Moronidae</taxon>
        <taxon>Dicentrarchus</taxon>
    </lineage>
</organism>
<comment type="similarity">
    <text evidence="1">Belongs to the helicase family.</text>
</comment>
<keyword evidence="1" id="KW-0067">ATP-binding</keyword>
<keyword evidence="5" id="KW-1185">Reference proteome</keyword>
<dbReference type="InterPro" id="IPR049163">
    <property type="entry name" value="Pif1-like_2B_dom"/>
</dbReference>
<accession>A0A8P4GKF1</accession>
<dbReference type="InterPro" id="IPR051055">
    <property type="entry name" value="PIF1_helicase"/>
</dbReference>
<dbReference type="AlphaFoldDB" id="A0A8P4GKF1"/>
<sequence>MRLLSTVSHHPDDVTVLLTAPTGIAAHNLHAATIHRAFSIGKDVRLPYTPLGEEKVNSLRAKYSSLQILIIDEISMVDHKLLAYIHGRLQQIKQSGDSSPFGNVSVIAVGDFYQLPPVKGKPLCVDNIGCDLWANLFRIVELKTIVRQKDVVFAELLNRVRIHPKGVPMLEGDINILKQCVTGEVCSALHIFATNKQVNEHNMQQLFNMCPEYVTIVAQDFVNSKKTGKLELMKGQHSRTYNTCLEEVLLLRKDARVMLLKNIDVDDGLVNGVCGIVTDIVYPDTGKFPRMVYVKFDDPEVGAQRRKRCANTVVGDMGSTGIEPEEERVTNKGGMRRQFPVKLAWACTIHKRYKVLLWTKLLCPLIEYLHLGRRTWL</sequence>
<dbReference type="PANTHER" id="PTHR47642">
    <property type="entry name" value="ATP-DEPENDENT DNA HELICASE"/>
    <property type="match status" value="1"/>
</dbReference>
<keyword evidence="1" id="KW-0378">Hydrolase</keyword>
<dbReference type="PANTHER" id="PTHR47642:SF3">
    <property type="entry name" value="ATP-DEPENDENT DNA HELICASE"/>
    <property type="match status" value="1"/>
</dbReference>
<evidence type="ECO:0000313" key="4">
    <source>
        <dbReference type="Ensembl" id="ENSDLAP00005076172.1"/>
    </source>
</evidence>
<feature type="domain" description="DNA helicase Pif1-like DEAD-box helicase" evidence="2">
    <location>
        <begin position="12"/>
        <end position="150"/>
    </location>
</feature>
<keyword evidence="1" id="KW-0347">Helicase</keyword>
<dbReference type="Pfam" id="PF21530">
    <property type="entry name" value="Pif1_2B_dom"/>
    <property type="match status" value="1"/>
</dbReference>
<dbReference type="GeneTree" id="ENSGT00940000164296"/>